<evidence type="ECO:0000313" key="2">
    <source>
        <dbReference type="Proteomes" id="UP000821866"/>
    </source>
</evidence>
<reference evidence="1" key="2">
    <citation type="submission" date="2021-09" db="EMBL/GenBank/DDBJ databases">
        <authorList>
            <person name="Jia N."/>
            <person name="Wang J."/>
            <person name="Shi W."/>
            <person name="Du L."/>
            <person name="Sun Y."/>
            <person name="Zhan W."/>
            <person name="Jiang J."/>
            <person name="Wang Q."/>
            <person name="Zhang B."/>
            <person name="Ji P."/>
            <person name="Sakyi L.B."/>
            <person name="Cui X."/>
            <person name="Yuan T."/>
            <person name="Jiang B."/>
            <person name="Yang W."/>
            <person name="Lam T.T.-Y."/>
            <person name="Chang Q."/>
            <person name="Ding S."/>
            <person name="Wang X."/>
            <person name="Zhu J."/>
            <person name="Ruan X."/>
            <person name="Zhao L."/>
            <person name="Wei J."/>
            <person name="Que T."/>
            <person name="Du C."/>
            <person name="Cheng J."/>
            <person name="Dai P."/>
            <person name="Han X."/>
            <person name="Huang E."/>
            <person name="Gao Y."/>
            <person name="Liu J."/>
            <person name="Shao H."/>
            <person name="Ye R."/>
            <person name="Li L."/>
            <person name="Wei W."/>
            <person name="Wang X."/>
            <person name="Wang C."/>
            <person name="Huo Q."/>
            <person name="Li W."/>
            <person name="Guo W."/>
            <person name="Chen H."/>
            <person name="Chen S."/>
            <person name="Zhou L."/>
            <person name="Zhou L."/>
            <person name="Ni X."/>
            <person name="Tian J."/>
            <person name="Zhou Y."/>
            <person name="Sheng Y."/>
            <person name="Liu T."/>
            <person name="Pan Y."/>
            <person name="Xia L."/>
            <person name="Li J."/>
            <person name="Zhao F."/>
            <person name="Cao W."/>
        </authorList>
    </citation>
    <scope>NUCLEOTIDE SEQUENCE</scope>
    <source>
        <strain evidence="1">Rmic-2018</strain>
        <tissue evidence="1">Larvae</tissue>
    </source>
</reference>
<proteinExistence type="predicted"/>
<sequence length="185" mass="20938">MENIPTISEESSLLAVANVVVTPSNIYREDAEPFHLPCAANMTTTTYTDQVCPIKDSLPICNALFFDIGMERRPQRGGKLSLVCFKPNATEVVPCCDSDLYRATTFYRWLLRSHICITDLKLLCKWVILYSEVILEELPVNSRLRKLRLYFPSKDRVEPPREPASQNCGICKNCIATCHHGQTPS</sequence>
<dbReference type="AlphaFoldDB" id="A0A9J6CWI4"/>
<dbReference type="Proteomes" id="UP000821866">
    <property type="component" value="Unassembled WGS sequence"/>
</dbReference>
<gene>
    <name evidence="1" type="ORF">HPB51_028574</name>
</gene>
<dbReference type="VEuPathDB" id="VectorBase:LOC119162424"/>
<keyword evidence="2" id="KW-1185">Reference proteome</keyword>
<dbReference type="EMBL" id="JABSTU010005371">
    <property type="protein sequence ID" value="KAH7944712.1"/>
    <property type="molecule type" value="Genomic_DNA"/>
</dbReference>
<evidence type="ECO:0000313" key="1">
    <source>
        <dbReference type="EMBL" id="KAH7944712.1"/>
    </source>
</evidence>
<comment type="caution">
    <text evidence="1">The sequence shown here is derived from an EMBL/GenBank/DDBJ whole genome shotgun (WGS) entry which is preliminary data.</text>
</comment>
<protein>
    <submittedName>
        <fullName evidence="1">Uncharacterized protein</fullName>
    </submittedName>
</protein>
<reference evidence="1" key="1">
    <citation type="journal article" date="2020" name="Cell">
        <title>Large-Scale Comparative Analyses of Tick Genomes Elucidate Their Genetic Diversity and Vector Capacities.</title>
        <authorList>
            <consortium name="Tick Genome and Microbiome Consortium (TIGMIC)"/>
            <person name="Jia N."/>
            <person name="Wang J."/>
            <person name="Shi W."/>
            <person name="Du L."/>
            <person name="Sun Y."/>
            <person name="Zhan W."/>
            <person name="Jiang J.F."/>
            <person name="Wang Q."/>
            <person name="Zhang B."/>
            <person name="Ji P."/>
            <person name="Bell-Sakyi L."/>
            <person name="Cui X.M."/>
            <person name="Yuan T.T."/>
            <person name="Jiang B.G."/>
            <person name="Yang W.F."/>
            <person name="Lam T.T."/>
            <person name="Chang Q.C."/>
            <person name="Ding S.J."/>
            <person name="Wang X.J."/>
            <person name="Zhu J.G."/>
            <person name="Ruan X.D."/>
            <person name="Zhao L."/>
            <person name="Wei J.T."/>
            <person name="Ye R.Z."/>
            <person name="Que T.C."/>
            <person name="Du C.H."/>
            <person name="Zhou Y.H."/>
            <person name="Cheng J.X."/>
            <person name="Dai P.F."/>
            <person name="Guo W.B."/>
            <person name="Han X.H."/>
            <person name="Huang E.J."/>
            <person name="Li L.F."/>
            <person name="Wei W."/>
            <person name="Gao Y.C."/>
            <person name="Liu J.Z."/>
            <person name="Shao H.Z."/>
            <person name="Wang X."/>
            <person name="Wang C.C."/>
            <person name="Yang T.C."/>
            <person name="Huo Q.B."/>
            <person name="Li W."/>
            <person name="Chen H.Y."/>
            <person name="Chen S.E."/>
            <person name="Zhou L.G."/>
            <person name="Ni X.B."/>
            <person name="Tian J.H."/>
            <person name="Sheng Y."/>
            <person name="Liu T."/>
            <person name="Pan Y.S."/>
            <person name="Xia L.Y."/>
            <person name="Li J."/>
            <person name="Zhao F."/>
            <person name="Cao W.C."/>
        </authorList>
    </citation>
    <scope>NUCLEOTIDE SEQUENCE</scope>
    <source>
        <strain evidence="1">Rmic-2018</strain>
    </source>
</reference>
<organism evidence="1 2">
    <name type="scientific">Rhipicephalus microplus</name>
    <name type="common">Cattle tick</name>
    <name type="synonym">Boophilus microplus</name>
    <dbReference type="NCBI Taxonomy" id="6941"/>
    <lineage>
        <taxon>Eukaryota</taxon>
        <taxon>Metazoa</taxon>
        <taxon>Ecdysozoa</taxon>
        <taxon>Arthropoda</taxon>
        <taxon>Chelicerata</taxon>
        <taxon>Arachnida</taxon>
        <taxon>Acari</taxon>
        <taxon>Parasitiformes</taxon>
        <taxon>Ixodida</taxon>
        <taxon>Ixodoidea</taxon>
        <taxon>Ixodidae</taxon>
        <taxon>Rhipicephalinae</taxon>
        <taxon>Rhipicephalus</taxon>
        <taxon>Boophilus</taxon>
    </lineage>
</organism>
<accession>A0A9J6CWI4</accession>
<name>A0A9J6CWI4_RHIMP</name>